<reference evidence="3 4" key="1">
    <citation type="submission" date="2019-06" db="EMBL/GenBank/DDBJ databases">
        <title>Complete genome sequence of Antarcticibacterium flavum KCTC 52984T from an Antarctic marine sediment.</title>
        <authorList>
            <person name="Lee Y.M."/>
            <person name="Shin S.C."/>
        </authorList>
    </citation>
    <scope>NUCLEOTIDE SEQUENCE [LARGE SCALE GENOMIC DNA]</scope>
    <source>
        <strain evidence="3 4">KCTC 52984</strain>
    </source>
</reference>
<dbReference type="EMBL" id="CP040812">
    <property type="protein sequence ID" value="QCY70590.1"/>
    <property type="molecule type" value="Genomic_DNA"/>
</dbReference>
<keyword evidence="1" id="KW-1133">Transmembrane helix</keyword>
<proteinExistence type="predicted"/>
<dbReference type="SUPFAM" id="SSF53756">
    <property type="entry name" value="UDP-Glycosyltransferase/glycogen phosphorylase"/>
    <property type="match status" value="1"/>
</dbReference>
<evidence type="ECO:0000313" key="4">
    <source>
        <dbReference type="Proteomes" id="UP000309016"/>
    </source>
</evidence>
<dbReference type="GO" id="GO:0016757">
    <property type="term" value="F:glycosyltransferase activity"/>
    <property type="evidence" value="ECO:0007669"/>
    <property type="project" value="InterPro"/>
</dbReference>
<feature type="transmembrane region" description="Helical" evidence="1">
    <location>
        <begin position="72"/>
        <end position="90"/>
    </location>
</feature>
<dbReference type="PANTHER" id="PTHR45947:SF3">
    <property type="entry name" value="SULFOQUINOVOSYL TRANSFERASE SQD2"/>
    <property type="match status" value="1"/>
</dbReference>
<dbReference type="InterPro" id="IPR050194">
    <property type="entry name" value="Glycosyltransferase_grp1"/>
</dbReference>
<name>A0A5B7X634_9FLAO</name>
<dbReference type="InterPro" id="IPR001296">
    <property type="entry name" value="Glyco_trans_1"/>
</dbReference>
<gene>
    <name evidence="3" type="ORF">FHG64_14935</name>
</gene>
<evidence type="ECO:0000259" key="2">
    <source>
        <dbReference type="Pfam" id="PF00534"/>
    </source>
</evidence>
<evidence type="ECO:0000256" key="1">
    <source>
        <dbReference type="SAM" id="Phobius"/>
    </source>
</evidence>
<sequence>MRFAIFTHVQHCERRGKFYAYSPYVREMNLWLKHVSEVEVLAPGSKKGEMENSGLPYHHSNLSFTSIPSFNFLKIASIIRAVLIIPIIFFRIIRSMRKADHLHLRCPGNIGLLACICQIFFPNKPKTAKYAGNWDPEAKQPWTYNLQKWILTNTFLTRNMKVLVYGEWPNQTKNIFPFFTASFCETEKEVVEKEFTQPYRFLFVGNLVEGKQPLFALQFVVAFNEERNIKAEIHIYGDGPLFNNLEKEAQNKDYIHLYGSQPLSLLKQAYKEAHFLILASKSEGWPKAVAEGMFFGCIPIATAVSCVPFILGGGSRGIITQRIDEREEESKDWNVESQSMFKKKESGLKTENSPVVLEKTLERVICLLKDAQEMRRMSKEAQQWSQEYTLEKFEVEIIKILQ</sequence>
<dbReference type="OrthoDB" id="1395864at2"/>
<dbReference type="Proteomes" id="UP000309016">
    <property type="component" value="Chromosome"/>
</dbReference>
<dbReference type="Gene3D" id="3.40.50.2000">
    <property type="entry name" value="Glycogen Phosphorylase B"/>
    <property type="match status" value="2"/>
</dbReference>
<dbReference type="KEGG" id="afla:FHG64_14935"/>
<organism evidence="3 4">
    <name type="scientific">Antarcticibacterium flavum</name>
    <dbReference type="NCBI Taxonomy" id="2058175"/>
    <lineage>
        <taxon>Bacteria</taxon>
        <taxon>Pseudomonadati</taxon>
        <taxon>Bacteroidota</taxon>
        <taxon>Flavobacteriia</taxon>
        <taxon>Flavobacteriales</taxon>
        <taxon>Flavobacteriaceae</taxon>
        <taxon>Antarcticibacterium</taxon>
    </lineage>
</organism>
<keyword evidence="4" id="KW-1185">Reference proteome</keyword>
<dbReference type="Pfam" id="PF00534">
    <property type="entry name" value="Glycos_transf_1"/>
    <property type="match status" value="1"/>
</dbReference>
<feature type="domain" description="Glycosyl transferase family 1" evidence="2">
    <location>
        <begin position="190"/>
        <end position="321"/>
    </location>
</feature>
<keyword evidence="1" id="KW-0812">Transmembrane</keyword>
<dbReference type="AlphaFoldDB" id="A0A5B7X634"/>
<keyword evidence="3" id="KW-0808">Transferase</keyword>
<accession>A0A5B7X634</accession>
<evidence type="ECO:0000313" key="3">
    <source>
        <dbReference type="EMBL" id="QCY70590.1"/>
    </source>
</evidence>
<dbReference type="RefSeq" id="WP_139067159.1">
    <property type="nucleotide sequence ID" value="NZ_CP040812.1"/>
</dbReference>
<dbReference type="PANTHER" id="PTHR45947">
    <property type="entry name" value="SULFOQUINOVOSYL TRANSFERASE SQD2"/>
    <property type="match status" value="1"/>
</dbReference>
<protein>
    <submittedName>
        <fullName evidence="3">Glycosyltransferase</fullName>
    </submittedName>
</protein>
<keyword evidence="1" id="KW-0472">Membrane</keyword>